<dbReference type="Pfam" id="PF20737">
    <property type="entry name" value="Glyco_hydro127C"/>
    <property type="match status" value="1"/>
</dbReference>
<dbReference type="InterPro" id="IPR049174">
    <property type="entry name" value="Beta-AFase-like"/>
</dbReference>
<feature type="domain" description="Non-reducing end beta-L-arabinofuranosidase-like GH127 C-terminal" evidence="3">
    <location>
        <begin position="525"/>
        <end position="634"/>
    </location>
</feature>
<dbReference type="PANTHER" id="PTHR43465:SF2">
    <property type="entry name" value="DUF1680 DOMAIN PROTEIN (AFU_ORTHOLOGUE AFUA_1G08910)"/>
    <property type="match status" value="1"/>
</dbReference>
<dbReference type="EMBL" id="DVGK01000105">
    <property type="protein sequence ID" value="HIR14051.1"/>
    <property type="molecule type" value="Genomic_DNA"/>
</dbReference>
<evidence type="ECO:0000259" key="1">
    <source>
        <dbReference type="Pfam" id="PF07944"/>
    </source>
</evidence>
<dbReference type="Proteomes" id="UP000886757">
    <property type="component" value="Unassembled WGS sequence"/>
</dbReference>
<evidence type="ECO:0000313" key="4">
    <source>
        <dbReference type="EMBL" id="HIR14051.1"/>
    </source>
</evidence>
<sequence length="637" mass="71852">MKKQQQLRPGLYKSGTGFMHHYQELVRKEMIPYQYDVLWDKVPGAEKSHVIANFLNAARVLRGEKPQEEFYGMVFQDSDLAKWIEAAAFSLLNHPDSRLEKELEDVIRLIGDAQDTDGYLNTYFTLNGKEKRFKDLLEGHELYCSGHMIEAAVAYAQATGKNSLLNIMNRNVDCIYRHFVEEKAPGFPGHPEIELALLKMYHWTGNKKCLELAEHFIDVRGVDTEFYEKEAAARDWSIWGNDPKNGEYQQSHMPVREMRDAVGHSVRAVYLYTAMADLASITGDASLLTACRALWDSIVNRRMYVTGAIGSTVIGEAFTTDYNLPNDTVYGETCASIGLMFFASRMLEMDPDREYADVMERAFYNTVLAGIQLDGRHFFYVNPLEAIPGVSEKAQTHRHSLIQRPSWYACACCPPNAARLIESIGLYGYGENETTGFCHLIAEGEVEMENGLSFSCETKYPYDFTVTYRIKKGGKKLALRIPGWSHAWSAEKNGAAICQELVKGYLYTETASGDVITLHLDPSIRHIYASSKVAADTGCACIQRGPLIYCLEGTDNDGDVLSLRIKENGTAEALPYEPSLLSGIVPIELEGYRSAGQESLYSDRKPEQIPCKLRAIPYYTWSNRGVTQMRVWIPEEK</sequence>
<evidence type="ECO:0000313" key="5">
    <source>
        <dbReference type="Proteomes" id="UP000886757"/>
    </source>
</evidence>
<dbReference type="AlphaFoldDB" id="A0A9D1ACN2"/>
<dbReference type="Pfam" id="PF20736">
    <property type="entry name" value="Glyco_hydro127M"/>
    <property type="match status" value="1"/>
</dbReference>
<dbReference type="GO" id="GO:0005975">
    <property type="term" value="P:carbohydrate metabolic process"/>
    <property type="evidence" value="ECO:0007669"/>
    <property type="project" value="InterPro"/>
</dbReference>
<dbReference type="InterPro" id="IPR012878">
    <property type="entry name" value="Beta-AFase-like_GH127_cat"/>
</dbReference>
<keyword evidence="4" id="KW-0378">Hydrolase</keyword>
<organism evidence="4 5">
    <name type="scientific">Candidatus Choladousia intestinavium</name>
    <dbReference type="NCBI Taxonomy" id="2840727"/>
    <lineage>
        <taxon>Bacteria</taxon>
        <taxon>Bacillati</taxon>
        <taxon>Bacillota</taxon>
        <taxon>Clostridia</taxon>
        <taxon>Lachnospirales</taxon>
        <taxon>Lachnospiraceae</taxon>
        <taxon>Lachnospiraceae incertae sedis</taxon>
        <taxon>Candidatus Choladousia</taxon>
    </lineage>
</organism>
<protein>
    <submittedName>
        <fullName evidence="4">Glycoside hydrolase family 127 protein</fullName>
    </submittedName>
</protein>
<dbReference type="InterPro" id="IPR049046">
    <property type="entry name" value="Beta-AFase-like_GH127_middle"/>
</dbReference>
<dbReference type="SUPFAM" id="SSF48208">
    <property type="entry name" value="Six-hairpin glycosidases"/>
    <property type="match status" value="1"/>
</dbReference>
<feature type="domain" description="Non-reducing end beta-L-arabinofuranosidase-like GH127 catalytic" evidence="1">
    <location>
        <begin position="17"/>
        <end position="424"/>
    </location>
</feature>
<reference evidence="4" key="1">
    <citation type="submission" date="2020-10" db="EMBL/GenBank/DDBJ databases">
        <authorList>
            <person name="Gilroy R."/>
        </authorList>
    </citation>
    <scope>NUCLEOTIDE SEQUENCE</scope>
    <source>
        <strain evidence="4">ChiSjej4B22-8148</strain>
    </source>
</reference>
<name>A0A9D1ACN2_9FIRM</name>
<dbReference type="Gene3D" id="1.50.10.20">
    <property type="match status" value="1"/>
</dbReference>
<proteinExistence type="predicted"/>
<accession>A0A9D1ACN2</accession>
<dbReference type="InterPro" id="IPR049049">
    <property type="entry name" value="Beta-AFase-like_GH127_C"/>
</dbReference>
<evidence type="ECO:0000259" key="2">
    <source>
        <dbReference type="Pfam" id="PF20736"/>
    </source>
</evidence>
<comment type="caution">
    <text evidence="4">The sequence shown here is derived from an EMBL/GenBank/DDBJ whole genome shotgun (WGS) entry which is preliminary data.</text>
</comment>
<evidence type="ECO:0000259" key="3">
    <source>
        <dbReference type="Pfam" id="PF20737"/>
    </source>
</evidence>
<gene>
    <name evidence="4" type="ORF">IAB31_09040</name>
</gene>
<dbReference type="PANTHER" id="PTHR43465">
    <property type="entry name" value="DUF1680 DOMAIN PROTEIN (AFU_ORTHOLOGUE AFUA_1G08910)"/>
    <property type="match status" value="1"/>
</dbReference>
<dbReference type="InterPro" id="IPR008928">
    <property type="entry name" value="6-hairpin_glycosidase_sf"/>
</dbReference>
<reference evidence="4" key="2">
    <citation type="journal article" date="2021" name="PeerJ">
        <title>Extensive microbial diversity within the chicken gut microbiome revealed by metagenomics and culture.</title>
        <authorList>
            <person name="Gilroy R."/>
            <person name="Ravi A."/>
            <person name="Getino M."/>
            <person name="Pursley I."/>
            <person name="Horton D.L."/>
            <person name="Alikhan N.F."/>
            <person name="Baker D."/>
            <person name="Gharbi K."/>
            <person name="Hall N."/>
            <person name="Watson M."/>
            <person name="Adriaenssens E.M."/>
            <person name="Foster-Nyarko E."/>
            <person name="Jarju S."/>
            <person name="Secka A."/>
            <person name="Antonio M."/>
            <person name="Oren A."/>
            <person name="Chaudhuri R.R."/>
            <person name="La Ragione R."/>
            <person name="Hildebrand F."/>
            <person name="Pallen M.J."/>
        </authorList>
    </citation>
    <scope>NUCLEOTIDE SEQUENCE</scope>
    <source>
        <strain evidence="4">ChiSjej4B22-8148</strain>
    </source>
</reference>
<feature type="domain" description="Non-reducing end beta-L-arabinofuranosidase-like GH127 middle" evidence="2">
    <location>
        <begin position="439"/>
        <end position="521"/>
    </location>
</feature>
<dbReference type="GO" id="GO:0016787">
    <property type="term" value="F:hydrolase activity"/>
    <property type="evidence" value="ECO:0007669"/>
    <property type="project" value="UniProtKB-KW"/>
</dbReference>
<dbReference type="Pfam" id="PF07944">
    <property type="entry name" value="Beta-AFase-like_GH127_cat"/>
    <property type="match status" value="1"/>
</dbReference>